<dbReference type="GO" id="GO:0005737">
    <property type="term" value="C:cytoplasm"/>
    <property type="evidence" value="ECO:0007669"/>
    <property type="project" value="TreeGrafter"/>
</dbReference>
<feature type="region of interest" description="Disordered" evidence="1">
    <location>
        <begin position="198"/>
        <end position="222"/>
    </location>
</feature>
<dbReference type="GO" id="GO:1990189">
    <property type="term" value="F:protein N-terminal-serine acetyltransferase activity"/>
    <property type="evidence" value="ECO:0007669"/>
    <property type="project" value="TreeGrafter"/>
</dbReference>
<reference evidence="3" key="1">
    <citation type="submission" date="2024-06" db="EMBL/GenBank/DDBJ databases">
        <title>Streptomyces sp. strain HUAS MG91 genome sequences.</title>
        <authorList>
            <person name="Mo P."/>
        </authorList>
    </citation>
    <scope>NUCLEOTIDE SEQUENCE</scope>
    <source>
        <strain evidence="3">HUAS MG91</strain>
    </source>
</reference>
<protein>
    <submittedName>
        <fullName evidence="3">GNAT family protein</fullName>
        <ecNumber evidence="3">2.-.-.-</ecNumber>
    </submittedName>
</protein>
<dbReference type="InterPro" id="IPR016181">
    <property type="entry name" value="Acyl_CoA_acyltransferase"/>
</dbReference>
<sequence>MNQLPELHGHRLWLRELRPTDLAPFERIHTHRVLTRYLGIDRMDARQAQDAFVQCLTQPFAHPRRKHTMAVCAPGDDTMVGMMGLLVEEYGRNAMLTSLVLLPGAPVRGHGHEAGRLLMAHGFGRLGLHRIWAGHRADHTRMRDIMLAAGLHPEATLRGLFHTQGAWHDVTTYAALAPEWIGQATPAERAILAGAAAEDPSVAHLTRPRDQLVQSPAGPATP</sequence>
<gene>
    <name evidence="3" type="ORF">ABII15_24550</name>
</gene>
<dbReference type="RefSeq" id="WP_353944453.1">
    <property type="nucleotide sequence ID" value="NZ_CP159534.1"/>
</dbReference>
<dbReference type="KEGG" id="stac:ABII15_24550"/>
<evidence type="ECO:0000256" key="1">
    <source>
        <dbReference type="SAM" id="MobiDB-lite"/>
    </source>
</evidence>
<keyword evidence="3" id="KW-0808">Transferase</keyword>
<evidence type="ECO:0000313" key="3">
    <source>
        <dbReference type="EMBL" id="XCJ72936.1"/>
    </source>
</evidence>
<dbReference type="AlphaFoldDB" id="A0AAU8IWZ2"/>
<dbReference type="EMBL" id="CP159534">
    <property type="protein sequence ID" value="XCJ72936.1"/>
    <property type="molecule type" value="Genomic_DNA"/>
</dbReference>
<dbReference type="Gene3D" id="3.40.630.30">
    <property type="match status" value="1"/>
</dbReference>
<dbReference type="InterPro" id="IPR000182">
    <property type="entry name" value="GNAT_dom"/>
</dbReference>
<evidence type="ECO:0000259" key="2">
    <source>
        <dbReference type="Pfam" id="PF13302"/>
    </source>
</evidence>
<dbReference type="PANTHER" id="PTHR43441">
    <property type="entry name" value="RIBOSOMAL-PROTEIN-SERINE ACETYLTRANSFERASE"/>
    <property type="match status" value="1"/>
</dbReference>
<dbReference type="PANTHER" id="PTHR43441:SF11">
    <property type="entry name" value="RIBOSOMAL-PROTEIN-SERINE ACETYLTRANSFERASE"/>
    <property type="match status" value="1"/>
</dbReference>
<accession>A0AAU8IWZ2</accession>
<dbReference type="GO" id="GO:0008999">
    <property type="term" value="F:protein-N-terminal-alanine acetyltransferase activity"/>
    <property type="evidence" value="ECO:0007669"/>
    <property type="project" value="TreeGrafter"/>
</dbReference>
<organism evidence="3">
    <name type="scientific">Streptomyces tabacisoli</name>
    <dbReference type="NCBI Taxonomy" id="3156398"/>
    <lineage>
        <taxon>Bacteria</taxon>
        <taxon>Bacillati</taxon>
        <taxon>Actinomycetota</taxon>
        <taxon>Actinomycetes</taxon>
        <taxon>Kitasatosporales</taxon>
        <taxon>Streptomycetaceae</taxon>
        <taxon>Streptomyces</taxon>
    </lineage>
</organism>
<dbReference type="Pfam" id="PF13302">
    <property type="entry name" value="Acetyltransf_3"/>
    <property type="match status" value="1"/>
</dbReference>
<dbReference type="EC" id="2.-.-.-" evidence="3"/>
<proteinExistence type="predicted"/>
<feature type="domain" description="N-acetyltransferase" evidence="2">
    <location>
        <begin position="11"/>
        <end position="151"/>
    </location>
</feature>
<dbReference type="SUPFAM" id="SSF55729">
    <property type="entry name" value="Acyl-CoA N-acyltransferases (Nat)"/>
    <property type="match status" value="1"/>
</dbReference>
<dbReference type="InterPro" id="IPR051908">
    <property type="entry name" value="Ribosomal_N-acetyltransferase"/>
</dbReference>
<name>A0AAU8IWZ2_9ACTN</name>